<name>A0ACC4C174_POPAL</name>
<sequence length="186" mass="21556">MDVVQTVSKAWDWHNLDDISPVDQVCKYRCITSYESLNLEAFSLRVLQKNNCFELAAKVPEKPFVSPMAKTGEVLFVGWLGSLDWSWRVIPGQNPAYDQFPCQCQLFYRGKAKGSFCYEPVFQVKTLEGKVVWRRRKCRIERSKILGTFCFSVLDNGVISNEVWTIVNVSDDFSWGLFHYKQYSPI</sequence>
<organism evidence="1 2">
    <name type="scientific">Populus alba</name>
    <name type="common">White poplar</name>
    <dbReference type="NCBI Taxonomy" id="43335"/>
    <lineage>
        <taxon>Eukaryota</taxon>
        <taxon>Viridiplantae</taxon>
        <taxon>Streptophyta</taxon>
        <taxon>Embryophyta</taxon>
        <taxon>Tracheophyta</taxon>
        <taxon>Spermatophyta</taxon>
        <taxon>Magnoliopsida</taxon>
        <taxon>eudicotyledons</taxon>
        <taxon>Gunneridae</taxon>
        <taxon>Pentapetalae</taxon>
        <taxon>rosids</taxon>
        <taxon>fabids</taxon>
        <taxon>Malpighiales</taxon>
        <taxon>Salicaceae</taxon>
        <taxon>Saliceae</taxon>
        <taxon>Populus</taxon>
    </lineage>
</organism>
<comment type="caution">
    <text evidence="1">The sequence shown here is derived from an EMBL/GenBank/DDBJ whole genome shotgun (WGS) entry which is preliminary data.</text>
</comment>
<evidence type="ECO:0000313" key="2">
    <source>
        <dbReference type="Proteomes" id="UP000309997"/>
    </source>
</evidence>
<dbReference type="Proteomes" id="UP000309997">
    <property type="component" value="Unassembled WGS sequence"/>
</dbReference>
<proteinExistence type="predicted"/>
<reference evidence="1 2" key="1">
    <citation type="journal article" date="2024" name="Plant Biotechnol. J.">
        <title>Genome and CRISPR/Cas9 system of a widespread forest tree (Populus alba) in the world.</title>
        <authorList>
            <person name="Liu Y.J."/>
            <person name="Jiang P.F."/>
            <person name="Han X.M."/>
            <person name="Li X.Y."/>
            <person name="Wang H.M."/>
            <person name="Wang Y.J."/>
            <person name="Wang X.X."/>
            <person name="Zeng Q.Y."/>
        </authorList>
    </citation>
    <scope>NUCLEOTIDE SEQUENCE [LARGE SCALE GENOMIC DNA]</scope>
    <source>
        <strain evidence="2">cv. PAL-ZL1</strain>
    </source>
</reference>
<gene>
    <name evidence="1" type="ORF">D5086_015092</name>
</gene>
<accession>A0ACC4C174</accession>
<keyword evidence="2" id="KW-1185">Reference proteome</keyword>
<dbReference type="EMBL" id="RCHU02000007">
    <property type="protein sequence ID" value="KAL3584031.1"/>
    <property type="molecule type" value="Genomic_DNA"/>
</dbReference>
<protein>
    <submittedName>
        <fullName evidence="1">Uncharacterized protein</fullName>
    </submittedName>
</protein>
<evidence type="ECO:0000313" key="1">
    <source>
        <dbReference type="EMBL" id="KAL3584031.1"/>
    </source>
</evidence>